<evidence type="ECO:0000313" key="6">
    <source>
        <dbReference type="EMBL" id="MST53048.1"/>
    </source>
</evidence>
<evidence type="ECO:0000256" key="4">
    <source>
        <dbReference type="ARBA" id="ARBA00022723"/>
    </source>
</evidence>
<dbReference type="Pfam" id="PF01784">
    <property type="entry name" value="DUF34_NIF3"/>
    <property type="match status" value="1"/>
</dbReference>
<comment type="similarity">
    <text evidence="1">Belongs to the GTP cyclohydrolase I type 2/NIF3 family.</text>
</comment>
<dbReference type="PANTHER" id="PTHR13799:SF14">
    <property type="entry name" value="GTP CYCLOHYDROLASE 1 TYPE 2 HOMOLOG"/>
    <property type="match status" value="1"/>
</dbReference>
<dbReference type="FunFam" id="3.40.1390.30:FF:000006">
    <property type="entry name" value="Dinuclear metal center protein, YbgI family"/>
    <property type="match status" value="1"/>
</dbReference>
<feature type="binding site" evidence="5">
    <location>
        <position position="222"/>
    </location>
    <ligand>
        <name>a divalent metal cation</name>
        <dbReference type="ChEBI" id="CHEBI:60240"/>
        <label>1</label>
    </ligand>
</feature>
<dbReference type="NCBIfam" id="TIGR00486">
    <property type="entry name" value="YbgI_SA1388"/>
    <property type="match status" value="1"/>
</dbReference>
<dbReference type="PANTHER" id="PTHR13799">
    <property type="entry name" value="NGG1 INTERACTING FACTOR 3"/>
    <property type="match status" value="1"/>
</dbReference>
<feature type="binding site" evidence="5">
    <location>
        <position position="225"/>
    </location>
    <ligand>
        <name>a divalent metal cation</name>
        <dbReference type="ChEBI" id="CHEBI:60240"/>
        <label>1</label>
    </ligand>
</feature>
<feature type="binding site" evidence="5">
    <location>
        <position position="102"/>
    </location>
    <ligand>
        <name>a divalent metal cation</name>
        <dbReference type="ChEBI" id="CHEBI:60240"/>
        <label>1</label>
    </ligand>
</feature>
<dbReference type="InterPro" id="IPR002678">
    <property type="entry name" value="DUF34/NIF3"/>
</dbReference>
<dbReference type="InterPro" id="IPR036069">
    <property type="entry name" value="DUF34/NIF3_sf"/>
</dbReference>
<comment type="subunit">
    <text evidence="2">Homohexamer.</text>
</comment>
<keyword evidence="4 5" id="KW-0479">Metal-binding</keyword>
<dbReference type="RefSeq" id="WP_154454278.1">
    <property type="nucleotide sequence ID" value="NZ_CP114883.1"/>
</dbReference>
<evidence type="ECO:0000256" key="5">
    <source>
        <dbReference type="PIRSR" id="PIRSR602678-1"/>
    </source>
</evidence>
<keyword evidence="9" id="KW-1185">Reference proteome</keyword>
<dbReference type="Proteomes" id="UP001212085">
    <property type="component" value="Chromosome"/>
</dbReference>
<evidence type="ECO:0000313" key="7">
    <source>
        <dbReference type="EMBL" id="WBB06983.1"/>
    </source>
</evidence>
<dbReference type="EMBL" id="CP114883">
    <property type="protein sequence ID" value="WBB06983.1"/>
    <property type="molecule type" value="Genomic_DNA"/>
</dbReference>
<gene>
    <name evidence="6" type="ORF">FYJ82_01040</name>
    <name evidence="7" type="ORF">O6R09_03420</name>
</gene>
<dbReference type="AlphaFoldDB" id="A0A6N7X313"/>
<evidence type="ECO:0000256" key="3">
    <source>
        <dbReference type="ARBA" id="ARBA00022112"/>
    </source>
</evidence>
<organism evidence="6 8">
    <name type="scientific">Streptococcus alactolyticus</name>
    <dbReference type="NCBI Taxonomy" id="29389"/>
    <lineage>
        <taxon>Bacteria</taxon>
        <taxon>Bacillati</taxon>
        <taxon>Bacillota</taxon>
        <taxon>Bacilli</taxon>
        <taxon>Lactobacillales</taxon>
        <taxon>Streptococcaceae</taxon>
        <taxon>Streptococcus</taxon>
    </lineage>
</organism>
<evidence type="ECO:0000256" key="1">
    <source>
        <dbReference type="ARBA" id="ARBA00006964"/>
    </source>
</evidence>
<name>A0A6N7X313_STRAY</name>
<feature type="binding site" evidence="5">
    <location>
        <position position="65"/>
    </location>
    <ligand>
        <name>a divalent metal cation</name>
        <dbReference type="ChEBI" id="CHEBI:60240"/>
        <label>1</label>
    </ligand>
</feature>
<dbReference type="SUPFAM" id="SSF102705">
    <property type="entry name" value="NIF3 (NGG1p interacting factor 3)-like"/>
    <property type="match status" value="1"/>
</dbReference>
<dbReference type="Proteomes" id="UP000471052">
    <property type="component" value="Unassembled WGS sequence"/>
</dbReference>
<evidence type="ECO:0000256" key="2">
    <source>
        <dbReference type="ARBA" id="ARBA00011643"/>
    </source>
</evidence>
<dbReference type="GeneID" id="99637237"/>
<dbReference type="OrthoDB" id="9792792at2"/>
<dbReference type="Gene3D" id="3.40.1390.30">
    <property type="entry name" value="NIF3 (NGG1p interacting factor 3)-like"/>
    <property type="match status" value="2"/>
</dbReference>
<reference evidence="7 9" key="2">
    <citation type="submission" date="2022-12" db="EMBL/GenBank/DDBJ databases">
        <title>Streptococcus alactolyticus LGM, complete genome.</title>
        <authorList>
            <person name="Liu Z."/>
            <person name="Mu C."/>
            <person name="Zhu W."/>
        </authorList>
    </citation>
    <scope>NUCLEOTIDE SEQUENCE [LARGE SCALE GENOMIC DNA]</scope>
    <source>
        <strain evidence="7 9">LGM</strain>
    </source>
</reference>
<evidence type="ECO:0000313" key="8">
    <source>
        <dbReference type="Proteomes" id="UP000471052"/>
    </source>
</evidence>
<evidence type="ECO:0000313" key="9">
    <source>
        <dbReference type="Proteomes" id="UP001212085"/>
    </source>
</evidence>
<proteinExistence type="inferred from homology"/>
<dbReference type="EMBL" id="VUNP01000003">
    <property type="protein sequence ID" value="MST53048.1"/>
    <property type="molecule type" value="Genomic_DNA"/>
</dbReference>
<dbReference type="GO" id="GO:0046872">
    <property type="term" value="F:metal ion binding"/>
    <property type="evidence" value="ECO:0007669"/>
    <property type="project" value="UniProtKB-KW"/>
</dbReference>
<dbReference type="GO" id="GO:0005737">
    <property type="term" value="C:cytoplasm"/>
    <property type="evidence" value="ECO:0007669"/>
    <property type="project" value="TreeGrafter"/>
</dbReference>
<sequence>MKASDLIARYEAYCPQALSMEGDISGLQIGTLDKDINRVMVALDVRETTVAEAIAKNVDLIIVKHAPIFKPLKDLVATAQNQIYLDLIKHDIAVYVSHTNIDIVPDGLNDWFCERLGITNTEILIPTKDGYGIGRIGTIKEQAFSDFALTVKEAFHLDSVRLVAYGNQDQLINRVAVCGGSGQSFYHDALAKGAQVYITGDIYYHTAQEMITNGLMAIDPGHHIEVLFIEKVIEKCETWKAEQDWDVTFIASQAPTNPFYHL</sequence>
<accession>A0A6N7X313</accession>
<protein>
    <recommendedName>
        <fullName evidence="3">GTP cyclohydrolase 1 type 2 homolog</fullName>
    </recommendedName>
</protein>
<reference evidence="6 8" key="1">
    <citation type="submission" date="2019-08" db="EMBL/GenBank/DDBJ databases">
        <title>In-depth cultivation of the pig gut microbiome towards novel bacterial diversity and tailored functional studies.</title>
        <authorList>
            <person name="Wylensek D."/>
            <person name="Hitch T.C.A."/>
            <person name="Clavel T."/>
        </authorList>
    </citation>
    <scope>NUCLEOTIDE SEQUENCE [LARGE SCALE GENOMIC DNA]</scope>
    <source>
        <strain evidence="6 8">BL-178-WT-3A</strain>
    </source>
</reference>